<organism evidence="1 2">
    <name type="scientific">Marchantia polymorpha subsp. ruderalis</name>
    <dbReference type="NCBI Taxonomy" id="1480154"/>
    <lineage>
        <taxon>Eukaryota</taxon>
        <taxon>Viridiplantae</taxon>
        <taxon>Streptophyta</taxon>
        <taxon>Embryophyta</taxon>
        <taxon>Marchantiophyta</taxon>
        <taxon>Marchantiopsida</taxon>
        <taxon>Marchantiidae</taxon>
        <taxon>Marchantiales</taxon>
        <taxon>Marchantiaceae</taxon>
        <taxon>Marchantia</taxon>
    </lineage>
</organism>
<sequence>MVRSIQPEWIAGPVPPPRAQETINGIYWGYVKEKNEEHKSWHQQFRKPWELGRHKRDFCGQIRTSRTDDHKYVFYLPGREARDHHLKCVDETNAWRARTLLNENVKAMLAKNFACEKKRHYFDTMKRHKEEQQALWSKAKKKLLYIKDEDVASEAPRARDLPEFNPLKPFEEIKLGIAKCSGVFYPQYVNLPALGRYMANLDSVKRGLVAALKDMPGKVPNLMGNFATELELNSPSAESGSAALDLLEIPIFESKLASLVAELKAKQALQPVIKDADRYTSSHAIKGVSFQKMRIVDKLSLILLSTKSAYL</sequence>
<comment type="caution">
    <text evidence="1">The sequence shown here is derived from an EMBL/GenBank/DDBJ whole genome shotgun (WGS) entry which is preliminary data.</text>
</comment>
<name>A0A176WNT1_MARPO</name>
<protein>
    <submittedName>
        <fullName evidence="1">Uncharacterized protein</fullName>
    </submittedName>
</protein>
<accession>A0A176WNT1</accession>
<keyword evidence="2" id="KW-1185">Reference proteome</keyword>
<gene>
    <name evidence="1" type="ORF">AXG93_2528s1770</name>
</gene>
<dbReference type="Proteomes" id="UP000077202">
    <property type="component" value="Unassembled WGS sequence"/>
</dbReference>
<reference evidence="1" key="1">
    <citation type="submission" date="2016-03" db="EMBL/GenBank/DDBJ databases">
        <title>Mechanisms controlling the formation of the plant cell surface in tip-growing cells are functionally conserved among land plants.</title>
        <authorList>
            <person name="Honkanen S."/>
            <person name="Jones V.A."/>
            <person name="Morieri G."/>
            <person name="Champion C."/>
            <person name="Hetherington A.J."/>
            <person name="Kelly S."/>
            <person name="Saint-Marcoux D."/>
            <person name="Proust H."/>
            <person name="Prescott H."/>
            <person name="Dolan L."/>
        </authorList>
    </citation>
    <scope>NUCLEOTIDE SEQUENCE [LARGE SCALE GENOMIC DNA]</scope>
    <source>
        <tissue evidence="1">Whole gametophyte</tissue>
    </source>
</reference>
<evidence type="ECO:0000313" key="1">
    <source>
        <dbReference type="EMBL" id="OAE34810.1"/>
    </source>
</evidence>
<dbReference type="EMBL" id="LVLJ01000312">
    <property type="protein sequence ID" value="OAE34810.1"/>
    <property type="molecule type" value="Genomic_DNA"/>
</dbReference>
<proteinExistence type="predicted"/>
<evidence type="ECO:0000313" key="2">
    <source>
        <dbReference type="Proteomes" id="UP000077202"/>
    </source>
</evidence>
<dbReference type="AlphaFoldDB" id="A0A176WNT1"/>